<reference evidence="2 3" key="1">
    <citation type="submission" date="2014-04" db="EMBL/GenBank/DDBJ databases">
        <authorList>
            <consortium name="International Citrus Genome Consortium"/>
            <person name="Gmitter F."/>
            <person name="Chen C."/>
            <person name="Farmerie W."/>
            <person name="Harkins T."/>
            <person name="Desany B."/>
            <person name="Mohiuddin M."/>
            <person name="Kodira C."/>
            <person name="Borodovsky M."/>
            <person name="Lomsadze A."/>
            <person name="Burns P."/>
            <person name="Jenkins J."/>
            <person name="Prochnik S."/>
            <person name="Shu S."/>
            <person name="Chapman J."/>
            <person name="Pitluck S."/>
            <person name="Schmutz J."/>
            <person name="Rokhsar D."/>
        </authorList>
    </citation>
    <scope>NUCLEOTIDE SEQUENCE</scope>
</reference>
<dbReference type="InterPro" id="IPR032474">
    <property type="entry name" value="Argonaute_N"/>
</dbReference>
<keyword evidence="3" id="KW-1185">Reference proteome</keyword>
<accession>A0A067FST5</accession>
<dbReference type="Proteomes" id="UP000027120">
    <property type="component" value="Unassembled WGS sequence"/>
</dbReference>
<sequence>MKELLEKHGKTHFNGCLPAYDGRKGFYTAGALPFTSKDFNIKLIDRDESGDIKREREFKVSVKLASRADINHLRQFLQCKSREAPHDIIQVLDVVLRESPSKK</sequence>
<evidence type="ECO:0000259" key="1">
    <source>
        <dbReference type="Pfam" id="PF16486"/>
    </source>
</evidence>
<organism evidence="2 3">
    <name type="scientific">Citrus sinensis</name>
    <name type="common">Sweet orange</name>
    <name type="synonym">Citrus aurantium var. sinensis</name>
    <dbReference type="NCBI Taxonomy" id="2711"/>
    <lineage>
        <taxon>Eukaryota</taxon>
        <taxon>Viridiplantae</taxon>
        <taxon>Streptophyta</taxon>
        <taxon>Embryophyta</taxon>
        <taxon>Tracheophyta</taxon>
        <taxon>Spermatophyta</taxon>
        <taxon>Magnoliopsida</taxon>
        <taxon>eudicotyledons</taxon>
        <taxon>Gunneridae</taxon>
        <taxon>Pentapetalae</taxon>
        <taxon>rosids</taxon>
        <taxon>malvids</taxon>
        <taxon>Sapindales</taxon>
        <taxon>Rutaceae</taxon>
        <taxon>Aurantioideae</taxon>
        <taxon>Citrus</taxon>
    </lineage>
</organism>
<feature type="domain" description="Protein argonaute N-terminal" evidence="1">
    <location>
        <begin position="2"/>
        <end position="96"/>
    </location>
</feature>
<protein>
    <recommendedName>
        <fullName evidence="1">Protein argonaute N-terminal domain-containing protein</fullName>
    </recommendedName>
</protein>
<dbReference type="EMBL" id="KK784890">
    <property type="protein sequence ID" value="KDO70459.1"/>
    <property type="molecule type" value="Genomic_DNA"/>
</dbReference>
<dbReference type="AlphaFoldDB" id="A0A067FST5"/>
<evidence type="ECO:0000313" key="2">
    <source>
        <dbReference type="EMBL" id="KDO70459.1"/>
    </source>
</evidence>
<dbReference type="eggNOG" id="KOG1041">
    <property type="taxonomic scope" value="Eukaryota"/>
</dbReference>
<dbReference type="PANTHER" id="PTHR22891">
    <property type="entry name" value="EUKARYOTIC TRANSLATION INITIATION FACTOR 2C"/>
    <property type="match status" value="1"/>
</dbReference>
<dbReference type="Pfam" id="PF16486">
    <property type="entry name" value="ArgoN"/>
    <property type="match status" value="1"/>
</dbReference>
<name>A0A067FST5_CITSI</name>
<dbReference type="SMR" id="A0A067FST5"/>
<dbReference type="STRING" id="2711.A0A067FST5"/>
<proteinExistence type="predicted"/>
<dbReference type="PaxDb" id="2711-XP_006481872.1"/>
<gene>
    <name evidence="2" type="ORF">CISIN_1g039537mg</name>
</gene>
<evidence type="ECO:0000313" key="3">
    <source>
        <dbReference type="Proteomes" id="UP000027120"/>
    </source>
</evidence>